<feature type="chain" id="PRO_5022063685" description="Collagen triple helix repeat-containing protein" evidence="1">
    <location>
        <begin position="20"/>
        <end position="147"/>
    </location>
</feature>
<reference evidence="2 3" key="1">
    <citation type="submission" date="2017-05" db="EMBL/GenBank/DDBJ databases">
        <authorList>
            <person name="Varghese N."/>
            <person name="Submissions S."/>
        </authorList>
    </citation>
    <scope>NUCLEOTIDE SEQUENCE [LARGE SCALE GENOMIC DNA]</scope>
    <source>
        <strain evidence="2 3">DSM 29982</strain>
    </source>
</reference>
<evidence type="ECO:0008006" key="4">
    <source>
        <dbReference type="Google" id="ProtNLM"/>
    </source>
</evidence>
<protein>
    <recommendedName>
        <fullName evidence="4">Collagen triple helix repeat-containing protein</fullName>
    </recommendedName>
</protein>
<proteinExistence type="predicted"/>
<dbReference type="EMBL" id="FXTQ01000003">
    <property type="protein sequence ID" value="SMO77450.1"/>
    <property type="molecule type" value="Genomic_DNA"/>
</dbReference>
<evidence type="ECO:0000256" key="1">
    <source>
        <dbReference type="SAM" id="SignalP"/>
    </source>
</evidence>
<evidence type="ECO:0000313" key="3">
    <source>
        <dbReference type="Proteomes" id="UP000319267"/>
    </source>
</evidence>
<keyword evidence="1" id="KW-0732">Signal</keyword>
<dbReference type="Proteomes" id="UP000319267">
    <property type="component" value="Unassembled WGS sequence"/>
</dbReference>
<feature type="signal peptide" evidence="1">
    <location>
        <begin position="1"/>
        <end position="19"/>
    </location>
</feature>
<evidence type="ECO:0000313" key="2">
    <source>
        <dbReference type="EMBL" id="SMO77450.1"/>
    </source>
</evidence>
<dbReference type="OrthoDB" id="1247310at2"/>
<gene>
    <name evidence="2" type="ORF">SAMN06265220_103732</name>
</gene>
<keyword evidence="3" id="KW-1185">Reference proteome</keyword>
<name>A0A521E2X1_9FLAO</name>
<sequence length="147" mass="15761">MKNRLLPLFVVLASYSAYSQVGVGTKTPHSSAQLDVSAQNKGVLIPNVPLTSLTDNVTIKNAKESLLVFNTTNNSLITPGYYYWYDNRWNRIAAAGDGTTGKDGKSAYEVWTEIPGNEGKPVTDFINSLKGDKGDKGEVGIAGMSGT</sequence>
<organism evidence="2 3">
    <name type="scientific">Flavobacterium nitrogenifigens</name>
    <dbReference type="NCBI Taxonomy" id="1617283"/>
    <lineage>
        <taxon>Bacteria</taxon>
        <taxon>Pseudomonadati</taxon>
        <taxon>Bacteroidota</taxon>
        <taxon>Flavobacteriia</taxon>
        <taxon>Flavobacteriales</taxon>
        <taxon>Flavobacteriaceae</taxon>
        <taxon>Flavobacterium</taxon>
    </lineage>
</organism>
<dbReference type="RefSeq" id="WP_111377109.1">
    <property type="nucleotide sequence ID" value="NZ_CP043612.1"/>
</dbReference>
<accession>A0A521E2X1</accession>
<dbReference type="AlphaFoldDB" id="A0A521E2X1"/>